<dbReference type="PATRIC" id="fig|1162668.3.peg.2096"/>
<dbReference type="AlphaFoldDB" id="I0IQ92"/>
<dbReference type="InterPro" id="IPR002365">
    <property type="entry name" value="Terpene_synthase_CS"/>
</dbReference>
<feature type="domain" description="Squalene cyclase N-terminal" evidence="6">
    <location>
        <begin position="40"/>
        <end position="329"/>
    </location>
</feature>
<dbReference type="Pfam" id="PF13243">
    <property type="entry name" value="SQHop_cyclase_C"/>
    <property type="match status" value="1"/>
</dbReference>
<keyword evidence="3" id="KW-0677">Repeat</keyword>
<evidence type="ECO:0000256" key="2">
    <source>
        <dbReference type="ARBA" id="ARBA00009755"/>
    </source>
</evidence>
<evidence type="ECO:0000256" key="3">
    <source>
        <dbReference type="ARBA" id="ARBA00022737"/>
    </source>
</evidence>
<sequence>MARVYSPKAGDSSVPFEEKIFDKPEKASDPGFRERLEEAIANATRSLLDRQHPDGYWVEPLDADVTIPAEYVMFQFILGRKDEVFFREVAEYILSIQGADGGWPLFTGGTADISASVKAYFALKLLGYSPDHPALVKARALILERGGATTVNVFTRIILALFAQYDWKGIPALPCEMILLPKWFPLSIYTISYWSRTVIIPLLIIYHYKPVTPIPHGQGIDELFLKPMEEVHFGYSWDKKVLSWKNLFFVLDYFIQHWNRHPPSFLRKKALSKAVEWLIPRMKGEGGLGAIYPAMANSVIALRLSGYSDDHPLVKRAIASIDDLVFSRDNMQSVQPCHSPIWDTALSLGALFEAGVSPDHPAISRSLEWFRRKEVKTVGDWAVHVKGVEPGGWAFEFENDYYPDVDDTAVILMDFAKWTNGFKGYEDVVRRAARWVLAMQCTDGGWASFDKDNDLLFLNNIPFADHGALLDPSTADLTGRVLEFLGLYGYRPDFPPVARALDYLRREQEADGSWYGRWGVNYIYGTWSVISAFRALGVDMKSSMVQRAMSFLLDHQNDDGGWGESCLSYSKKETAGVGESTPSQTAWALIALIHGEHADHPQVRKGISWLLENMRPDGRWNETLYTGTGFARVFYLRYNMYRDYFPLWALALYQNVHFEGASRVSGKVAVWRKQPFAPLSSFF</sequence>
<dbReference type="Proteomes" id="UP000007382">
    <property type="component" value="Chromosome"/>
</dbReference>
<organism evidence="7 8">
    <name type="scientific">Leptospirillum ferrooxidans (strain C2-3)</name>
    <dbReference type="NCBI Taxonomy" id="1162668"/>
    <lineage>
        <taxon>Bacteria</taxon>
        <taxon>Pseudomonadati</taxon>
        <taxon>Nitrospirota</taxon>
        <taxon>Nitrospiria</taxon>
        <taxon>Nitrospirales</taxon>
        <taxon>Nitrospiraceae</taxon>
        <taxon>Leptospirillum</taxon>
    </lineage>
</organism>
<dbReference type="eggNOG" id="COG1657">
    <property type="taxonomic scope" value="Bacteria"/>
</dbReference>
<dbReference type="PANTHER" id="PTHR11764:SF20">
    <property type="entry name" value="LANOSTEROL SYNTHASE"/>
    <property type="match status" value="1"/>
</dbReference>
<evidence type="ECO:0000256" key="1">
    <source>
        <dbReference type="ARBA" id="ARBA00004999"/>
    </source>
</evidence>
<evidence type="ECO:0000313" key="7">
    <source>
        <dbReference type="EMBL" id="BAM07441.1"/>
    </source>
</evidence>
<evidence type="ECO:0000313" key="8">
    <source>
        <dbReference type="Proteomes" id="UP000007382"/>
    </source>
</evidence>
<dbReference type="Pfam" id="PF13249">
    <property type="entry name" value="SQHop_cyclase_N"/>
    <property type="match status" value="1"/>
</dbReference>
<comment type="pathway">
    <text evidence="1">Secondary metabolite biosynthesis; hopanoid biosynthesis.</text>
</comment>
<dbReference type="InterPro" id="IPR032696">
    <property type="entry name" value="SQ_cyclase_C"/>
</dbReference>
<proteinExistence type="inferred from homology"/>
<dbReference type="KEGG" id="lfc:LFE_1762"/>
<dbReference type="NCBIfam" id="TIGR01507">
    <property type="entry name" value="hopene_cyclase"/>
    <property type="match status" value="1"/>
</dbReference>
<keyword evidence="8" id="KW-1185">Reference proteome</keyword>
<protein>
    <submittedName>
        <fullName evidence="7">Putative squalenehopene cyclase</fullName>
    </submittedName>
</protein>
<dbReference type="GO" id="GO:0005811">
    <property type="term" value="C:lipid droplet"/>
    <property type="evidence" value="ECO:0007669"/>
    <property type="project" value="InterPro"/>
</dbReference>
<dbReference type="GO" id="GO:0016866">
    <property type="term" value="F:intramolecular transferase activity"/>
    <property type="evidence" value="ECO:0007669"/>
    <property type="project" value="InterPro"/>
</dbReference>
<keyword evidence="4" id="KW-0413">Isomerase</keyword>
<dbReference type="RefSeq" id="WP_014449925.1">
    <property type="nucleotide sequence ID" value="NC_017094.1"/>
</dbReference>
<comment type="similarity">
    <text evidence="2">Belongs to the terpene cyclase/mutase family.</text>
</comment>
<dbReference type="PROSITE" id="PS01074">
    <property type="entry name" value="TERPENE_SYNTHASES"/>
    <property type="match status" value="1"/>
</dbReference>
<reference evidence="8" key="2">
    <citation type="submission" date="2012-03" db="EMBL/GenBank/DDBJ databases">
        <title>The complete genome sequence of the pioneer microbe on fresh volcanic deposit, Leptospirillum ferrooxidans strain C2-3.</title>
        <authorList>
            <person name="Fujimura R."/>
            <person name="Sato Y."/>
            <person name="Nishizawa T."/>
            <person name="Nanba K."/>
            <person name="Oshima K."/>
            <person name="Hattori M."/>
            <person name="Kamijo T."/>
            <person name="Ohta H."/>
        </authorList>
    </citation>
    <scope>NUCLEOTIDE SEQUENCE [LARGE SCALE GENOMIC DNA]</scope>
    <source>
        <strain evidence="8">C2-3</strain>
    </source>
</reference>
<dbReference type="NCBIfam" id="TIGR01787">
    <property type="entry name" value="squalene_cyclas"/>
    <property type="match status" value="1"/>
</dbReference>
<reference evidence="7 8" key="1">
    <citation type="journal article" date="2012" name="J. Bacteriol.">
        <title>Complete Genome Sequence of Leptospirillum ferrooxidans Strain C2-3, Isolated from a Fresh Volcanic Ash Deposit on the Island of Miyake, Japan.</title>
        <authorList>
            <person name="Fujimura R."/>
            <person name="Sato Y."/>
            <person name="Nishizawa T."/>
            <person name="Oshima K."/>
            <person name="Kim S.-W."/>
            <person name="Hattori M."/>
            <person name="Kamijo T."/>
            <person name="Ohta H."/>
        </authorList>
    </citation>
    <scope>NUCLEOTIDE SEQUENCE [LARGE SCALE GENOMIC DNA]</scope>
    <source>
        <strain evidence="7 8">C2-3</strain>
    </source>
</reference>
<dbReference type="UniPathway" id="UPA00337"/>
<gene>
    <name evidence="7" type="ordered locus">LFE_1762</name>
</gene>
<feature type="domain" description="Squalene cyclase C-terminal" evidence="5">
    <location>
        <begin position="339"/>
        <end position="655"/>
    </location>
</feature>
<dbReference type="GO" id="GO:0016104">
    <property type="term" value="P:triterpenoid biosynthetic process"/>
    <property type="evidence" value="ECO:0007669"/>
    <property type="project" value="InterPro"/>
</dbReference>
<dbReference type="STRING" id="1162668.LFE_1762"/>
<dbReference type="SUPFAM" id="SSF48239">
    <property type="entry name" value="Terpenoid cyclases/Protein prenyltransferases"/>
    <property type="match status" value="2"/>
</dbReference>
<dbReference type="Gene3D" id="1.50.10.20">
    <property type="match status" value="2"/>
</dbReference>
<dbReference type="InterPro" id="IPR018333">
    <property type="entry name" value="Squalene_cyclase"/>
</dbReference>
<dbReference type="InterPro" id="IPR006400">
    <property type="entry name" value="Hopene-cyclase"/>
</dbReference>
<dbReference type="PANTHER" id="PTHR11764">
    <property type="entry name" value="TERPENE CYCLASE/MUTASE FAMILY MEMBER"/>
    <property type="match status" value="1"/>
</dbReference>
<dbReference type="OrthoDB" id="9758578at2"/>
<evidence type="ECO:0000259" key="6">
    <source>
        <dbReference type="Pfam" id="PF13249"/>
    </source>
</evidence>
<evidence type="ECO:0000256" key="4">
    <source>
        <dbReference type="ARBA" id="ARBA00023235"/>
    </source>
</evidence>
<accession>I0IQ92</accession>
<dbReference type="InterPro" id="IPR008930">
    <property type="entry name" value="Terpenoid_cyclase/PrenylTrfase"/>
</dbReference>
<name>I0IQ92_LEPFC</name>
<dbReference type="InterPro" id="IPR032697">
    <property type="entry name" value="SQ_cyclase_N"/>
</dbReference>
<evidence type="ECO:0000259" key="5">
    <source>
        <dbReference type="Pfam" id="PF13243"/>
    </source>
</evidence>
<dbReference type="EMBL" id="AP012342">
    <property type="protein sequence ID" value="BAM07441.1"/>
    <property type="molecule type" value="Genomic_DNA"/>
</dbReference>
<dbReference type="SFLD" id="SFLDG01016">
    <property type="entry name" value="Prenyltransferase_Like_2"/>
    <property type="match status" value="1"/>
</dbReference>
<dbReference type="CDD" id="cd02892">
    <property type="entry name" value="SQCY_1"/>
    <property type="match status" value="1"/>
</dbReference>
<dbReference type="HOGENOM" id="CLU_019345_0_0_0"/>